<keyword evidence="5" id="KW-0067">ATP-binding</keyword>
<reference evidence="8 9" key="1">
    <citation type="submission" date="2011-07" db="EMBL/GenBank/DDBJ databases">
        <authorList>
            <person name="Coyne R."/>
            <person name="Brami D."/>
            <person name="Johnson J."/>
            <person name="Hostetler J."/>
            <person name="Hannick L."/>
            <person name="Clark T."/>
            <person name="Cassidy-Hanley D."/>
            <person name="Inman J."/>
        </authorList>
    </citation>
    <scope>NUCLEOTIDE SEQUENCE [LARGE SCALE GENOMIC DNA]</scope>
    <source>
        <strain evidence="8 9">G5</strain>
    </source>
</reference>
<dbReference type="PANTHER" id="PTHR24353:SF37">
    <property type="entry name" value="CAMP-DEPENDENT PROTEIN KINASE CATALYTIC SUBUNIT PRKX"/>
    <property type="match status" value="1"/>
</dbReference>
<dbReference type="OrthoDB" id="417954at2759"/>
<dbReference type="SUPFAM" id="SSF56112">
    <property type="entry name" value="Protein kinase-like (PK-like)"/>
    <property type="match status" value="1"/>
</dbReference>
<feature type="domain" description="AGC-kinase C-terminal" evidence="7">
    <location>
        <begin position="117"/>
        <end position="182"/>
    </location>
</feature>
<dbReference type="InterPro" id="IPR011009">
    <property type="entry name" value="Kinase-like_dom_sf"/>
</dbReference>
<sequence>MGTAKFLKGKGGKTFTIIGTPHYMAPEIITGKGYSYNVDLWSIGICLYEFMCGEVPFAEDAEDPYEIYEEIIKKPISYPGSFKDKPTKNIISQLLNKTPELRLGGSYSALKANIWFDKFDFDKLMERQLKSPYVPPANKLISDEEFNKQEALNNTLINELKKQNLLKYKKEKAVDPNWDNDF</sequence>
<dbReference type="Proteomes" id="UP000008983">
    <property type="component" value="Unassembled WGS sequence"/>
</dbReference>
<dbReference type="SMART" id="SM00220">
    <property type="entry name" value="S_TKc"/>
    <property type="match status" value="1"/>
</dbReference>
<evidence type="ECO:0000259" key="6">
    <source>
        <dbReference type="PROSITE" id="PS50011"/>
    </source>
</evidence>
<evidence type="ECO:0000256" key="3">
    <source>
        <dbReference type="ARBA" id="ARBA00022741"/>
    </source>
</evidence>
<evidence type="ECO:0000313" key="8">
    <source>
        <dbReference type="EMBL" id="EGR32297.1"/>
    </source>
</evidence>
<dbReference type="OMA" id="HIMEREL"/>
<dbReference type="InterPro" id="IPR000719">
    <property type="entry name" value="Prot_kinase_dom"/>
</dbReference>
<organism evidence="8 9">
    <name type="scientific">Ichthyophthirius multifiliis</name>
    <name type="common">White spot disease agent</name>
    <name type="synonym">Ich</name>
    <dbReference type="NCBI Taxonomy" id="5932"/>
    <lineage>
        <taxon>Eukaryota</taxon>
        <taxon>Sar</taxon>
        <taxon>Alveolata</taxon>
        <taxon>Ciliophora</taxon>
        <taxon>Intramacronucleata</taxon>
        <taxon>Oligohymenophorea</taxon>
        <taxon>Hymenostomatida</taxon>
        <taxon>Ophryoglenina</taxon>
        <taxon>Ichthyophthirius</taxon>
    </lineage>
</organism>
<dbReference type="PROSITE" id="PS50011">
    <property type="entry name" value="PROTEIN_KINASE_DOM"/>
    <property type="match status" value="1"/>
</dbReference>
<evidence type="ECO:0000313" key="9">
    <source>
        <dbReference type="Proteomes" id="UP000008983"/>
    </source>
</evidence>
<dbReference type="GO" id="GO:0004691">
    <property type="term" value="F:cAMP-dependent protein kinase activity"/>
    <property type="evidence" value="ECO:0007669"/>
    <property type="project" value="TreeGrafter"/>
</dbReference>
<dbReference type="PROSITE" id="PS51285">
    <property type="entry name" value="AGC_KINASE_CTER"/>
    <property type="match status" value="1"/>
</dbReference>
<gene>
    <name evidence="8" type="ORF">IMG5_089020</name>
</gene>
<keyword evidence="4 8" id="KW-0418">Kinase</keyword>
<evidence type="ECO:0000256" key="2">
    <source>
        <dbReference type="ARBA" id="ARBA00022679"/>
    </source>
</evidence>
<keyword evidence="2 8" id="KW-0808">Transferase</keyword>
<dbReference type="AlphaFoldDB" id="G0QR57"/>
<dbReference type="EC" id="2.7.11.1" evidence="8"/>
<dbReference type="PANTHER" id="PTHR24353">
    <property type="entry name" value="CYCLIC NUCLEOTIDE-DEPENDENT PROTEIN KINASE"/>
    <property type="match status" value="1"/>
</dbReference>
<keyword evidence="9" id="KW-1185">Reference proteome</keyword>
<evidence type="ECO:0000259" key="7">
    <source>
        <dbReference type="PROSITE" id="PS51285"/>
    </source>
</evidence>
<accession>G0QR57</accession>
<keyword evidence="3" id="KW-0547">Nucleotide-binding</keyword>
<keyword evidence="1" id="KW-0723">Serine/threonine-protein kinase</keyword>
<dbReference type="eggNOG" id="KOG0598">
    <property type="taxonomic scope" value="Eukaryota"/>
</dbReference>
<dbReference type="Gene3D" id="1.10.510.10">
    <property type="entry name" value="Transferase(Phosphotransferase) domain 1"/>
    <property type="match status" value="1"/>
</dbReference>
<evidence type="ECO:0000256" key="1">
    <source>
        <dbReference type="ARBA" id="ARBA00022527"/>
    </source>
</evidence>
<dbReference type="GO" id="GO:0005952">
    <property type="term" value="C:cAMP-dependent protein kinase complex"/>
    <property type="evidence" value="ECO:0007669"/>
    <property type="project" value="TreeGrafter"/>
</dbReference>
<dbReference type="InterPro" id="IPR000961">
    <property type="entry name" value="AGC-kinase_C"/>
</dbReference>
<dbReference type="GO" id="GO:0005524">
    <property type="term" value="F:ATP binding"/>
    <property type="evidence" value="ECO:0007669"/>
    <property type="project" value="UniProtKB-KW"/>
</dbReference>
<protein>
    <submittedName>
        <fullName evidence="8">Protein kinase domain protein</fullName>
        <ecNumber evidence="8">2.7.11.1</ecNumber>
    </submittedName>
</protein>
<dbReference type="InParanoid" id="G0QR57"/>
<dbReference type="EMBL" id="GL983726">
    <property type="protein sequence ID" value="EGR32297.1"/>
    <property type="molecule type" value="Genomic_DNA"/>
</dbReference>
<dbReference type="STRING" id="857967.G0QR57"/>
<dbReference type="RefSeq" id="XP_004035783.1">
    <property type="nucleotide sequence ID" value="XM_004035735.1"/>
</dbReference>
<evidence type="ECO:0000256" key="5">
    <source>
        <dbReference type="ARBA" id="ARBA00022840"/>
    </source>
</evidence>
<feature type="domain" description="Protein kinase" evidence="6">
    <location>
        <begin position="1"/>
        <end position="116"/>
    </location>
</feature>
<dbReference type="GeneID" id="14908455"/>
<proteinExistence type="predicted"/>
<evidence type="ECO:0000256" key="4">
    <source>
        <dbReference type="ARBA" id="ARBA00022777"/>
    </source>
</evidence>
<name>G0QR57_ICHMU</name>
<dbReference type="Pfam" id="PF00069">
    <property type="entry name" value="Pkinase"/>
    <property type="match status" value="1"/>
</dbReference>